<evidence type="ECO:0000259" key="8">
    <source>
        <dbReference type="SMART" id="SM00363"/>
    </source>
</evidence>
<dbReference type="Gene3D" id="3.10.290.10">
    <property type="entry name" value="RNA-binding S4 domain"/>
    <property type="match status" value="1"/>
</dbReference>
<feature type="active site" evidence="5">
    <location>
        <position position="137"/>
    </location>
</feature>
<dbReference type="RefSeq" id="WP_132226237.1">
    <property type="nucleotide sequence ID" value="NZ_JANKBF010000006.1"/>
</dbReference>
<feature type="domain" description="RNA-binding S4" evidence="8">
    <location>
        <begin position="14"/>
        <end position="78"/>
    </location>
</feature>
<dbReference type="SUPFAM" id="SSF55174">
    <property type="entry name" value="Alpha-L RNA-binding motif"/>
    <property type="match status" value="1"/>
</dbReference>
<dbReference type="EMBL" id="SMCQ01000004">
    <property type="protein sequence ID" value="TCW01209.1"/>
    <property type="molecule type" value="Genomic_DNA"/>
</dbReference>
<dbReference type="InterPro" id="IPR002942">
    <property type="entry name" value="S4_RNA-bd"/>
</dbReference>
<dbReference type="CDD" id="cd02869">
    <property type="entry name" value="PseudoU_synth_RluA_like"/>
    <property type="match status" value="1"/>
</dbReference>
<dbReference type="Pfam" id="PF00849">
    <property type="entry name" value="PseudoU_synth_2"/>
    <property type="match status" value="1"/>
</dbReference>
<gene>
    <name evidence="9" type="ORF">EDD60_10426</name>
</gene>
<dbReference type="InterPro" id="IPR020103">
    <property type="entry name" value="PsdUridine_synth_cat_dom_sf"/>
</dbReference>
<dbReference type="PANTHER" id="PTHR21600">
    <property type="entry name" value="MITOCHONDRIAL RNA PSEUDOURIDINE SYNTHASE"/>
    <property type="match status" value="1"/>
</dbReference>
<dbReference type="Gene3D" id="3.30.2350.10">
    <property type="entry name" value="Pseudouridine synthase"/>
    <property type="match status" value="1"/>
</dbReference>
<evidence type="ECO:0000256" key="2">
    <source>
        <dbReference type="ARBA" id="ARBA00010876"/>
    </source>
</evidence>
<sequence>MEDIKITVVEEAGQRIDKILVKALTDFSRTQIQMLIQDGHVLVNGKAIKASYKVEVNDEVMVHIPEPESTDILAEDIPLDIVYEDQDVIVVNKPTGMIVHPSAGIYKGTLVNALLYHCHDLSGINGVMRPGIVHRIDKETSGLLMVVKNDMAHASLSEQLQEHTVTRRYLALVHGLIPHEFGRIEAPIGRDPKDRQKMTCTDKNAKDAITNFKVLERFKDMTLVECRLETGRTHQIRVHMQYIGHPVYGDPQYGLKRDDTTYGQYLHAKILGFVHPRTGEDMYFESELPDFFKAKLDELRNEMN</sequence>
<evidence type="ECO:0000256" key="5">
    <source>
        <dbReference type="PIRSR" id="PIRSR606225-1"/>
    </source>
</evidence>
<evidence type="ECO:0000256" key="1">
    <source>
        <dbReference type="ARBA" id="ARBA00000073"/>
    </source>
</evidence>
<dbReference type="InterPro" id="IPR006225">
    <property type="entry name" value="PsdUridine_synth_RluC/D"/>
</dbReference>
<evidence type="ECO:0000313" key="9">
    <source>
        <dbReference type="EMBL" id="TCW01209.1"/>
    </source>
</evidence>
<keyword evidence="4 7" id="KW-0413">Isomerase</keyword>
<evidence type="ECO:0000313" key="10">
    <source>
        <dbReference type="Proteomes" id="UP000295515"/>
    </source>
</evidence>
<dbReference type="Pfam" id="PF01479">
    <property type="entry name" value="S4"/>
    <property type="match status" value="1"/>
</dbReference>
<organism evidence="9 10">
    <name type="scientific">Longibaculum muris</name>
    <dbReference type="NCBI Taxonomy" id="1796628"/>
    <lineage>
        <taxon>Bacteria</taxon>
        <taxon>Bacillati</taxon>
        <taxon>Bacillota</taxon>
        <taxon>Erysipelotrichia</taxon>
        <taxon>Erysipelotrichales</taxon>
        <taxon>Coprobacillaceae</taxon>
        <taxon>Longibaculum</taxon>
    </lineage>
</organism>
<comment type="similarity">
    <text evidence="2 7">Belongs to the pseudouridine synthase RluA family.</text>
</comment>
<dbReference type="EC" id="5.4.99.-" evidence="7"/>
<evidence type="ECO:0000256" key="3">
    <source>
        <dbReference type="ARBA" id="ARBA00022884"/>
    </source>
</evidence>
<dbReference type="AlphaFoldDB" id="A0A4R3Z4S4"/>
<dbReference type="CDD" id="cd00165">
    <property type="entry name" value="S4"/>
    <property type="match status" value="1"/>
</dbReference>
<comment type="caution">
    <text evidence="9">The sequence shown here is derived from an EMBL/GenBank/DDBJ whole genome shotgun (WGS) entry which is preliminary data.</text>
</comment>
<dbReference type="SMART" id="SM00363">
    <property type="entry name" value="S4"/>
    <property type="match status" value="1"/>
</dbReference>
<dbReference type="PANTHER" id="PTHR21600:SF44">
    <property type="entry name" value="RIBOSOMAL LARGE SUBUNIT PSEUDOURIDINE SYNTHASE D"/>
    <property type="match status" value="1"/>
</dbReference>
<dbReference type="SUPFAM" id="SSF55120">
    <property type="entry name" value="Pseudouridine synthase"/>
    <property type="match status" value="1"/>
</dbReference>
<dbReference type="PROSITE" id="PS01129">
    <property type="entry name" value="PSI_RLU"/>
    <property type="match status" value="1"/>
</dbReference>
<comment type="catalytic activity">
    <reaction evidence="1 7">
        <text>a uridine in RNA = a pseudouridine in RNA</text>
        <dbReference type="Rhea" id="RHEA:48348"/>
        <dbReference type="Rhea" id="RHEA-COMP:12068"/>
        <dbReference type="Rhea" id="RHEA-COMP:12069"/>
        <dbReference type="ChEBI" id="CHEBI:65314"/>
        <dbReference type="ChEBI" id="CHEBI:65315"/>
    </reaction>
</comment>
<dbReference type="InterPro" id="IPR006145">
    <property type="entry name" value="PsdUridine_synth_RsuA/RluA"/>
</dbReference>
<dbReference type="InterPro" id="IPR036986">
    <property type="entry name" value="S4_RNA-bd_sf"/>
</dbReference>
<comment type="function">
    <text evidence="7">Responsible for synthesis of pseudouridine from uracil.</text>
</comment>
<protein>
    <recommendedName>
        <fullName evidence="7">Pseudouridine synthase</fullName>
        <ecNumber evidence="7">5.4.99.-</ecNumber>
    </recommendedName>
</protein>
<dbReference type="GO" id="GO:0120159">
    <property type="term" value="F:rRNA pseudouridine synthase activity"/>
    <property type="evidence" value="ECO:0007669"/>
    <property type="project" value="UniProtKB-ARBA"/>
</dbReference>
<dbReference type="NCBIfam" id="TIGR00005">
    <property type="entry name" value="rluA_subfam"/>
    <property type="match status" value="1"/>
</dbReference>
<dbReference type="GeneID" id="98914721"/>
<keyword evidence="10" id="KW-1185">Reference proteome</keyword>
<dbReference type="GO" id="GO:0000455">
    <property type="term" value="P:enzyme-directed rRNA pseudouridine synthesis"/>
    <property type="evidence" value="ECO:0007669"/>
    <property type="project" value="TreeGrafter"/>
</dbReference>
<name>A0A4R3Z4S4_9FIRM</name>
<dbReference type="GO" id="GO:0003723">
    <property type="term" value="F:RNA binding"/>
    <property type="evidence" value="ECO:0007669"/>
    <property type="project" value="UniProtKB-KW"/>
</dbReference>
<dbReference type="InterPro" id="IPR006224">
    <property type="entry name" value="PsdUridine_synth_RluA-like_CS"/>
</dbReference>
<evidence type="ECO:0000256" key="4">
    <source>
        <dbReference type="ARBA" id="ARBA00023235"/>
    </source>
</evidence>
<reference evidence="9 10" key="1">
    <citation type="submission" date="2019-03" db="EMBL/GenBank/DDBJ databases">
        <title>Genomic Encyclopedia of Type Strains, Phase IV (KMG-IV): sequencing the most valuable type-strain genomes for metagenomic binning, comparative biology and taxonomic classification.</title>
        <authorList>
            <person name="Goeker M."/>
        </authorList>
    </citation>
    <scope>NUCLEOTIDE SEQUENCE [LARGE SCALE GENOMIC DNA]</scope>
    <source>
        <strain evidence="9 10">DSM 29487</strain>
    </source>
</reference>
<dbReference type="FunFam" id="3.30.2350.10:FF:000006">
    <property type="entry name" value="Pseudouridine synthase"/>
    <property type="match status" value="1"/>
</dbReference>
<evidence type="ECO:0000256" key="6">
    <source>
        <dbReference type="PROSITE-ProRule" id="PRU00182"/>
    </source>
</evidence>
<keyword evidence="3 6" id="KW-0694">RNA-binding</keyword>
<dbReference type="Proteomes" id="UP000295515">
    <property type="component" value="Unassembled WGS sequence"/>
</dbReference>
<accession>A0A4R3Z4S4</accession>
<dbReference type="PROSITE" id="PS50889">
    <property type="entry name" value="S4"/>
    <property type="match status" value="1"/>
</dbReference>
<evidence type="ECO:0000256" key="7">
    <source>
        <dbReference type="RuleBase" id="RU362028"/>
    </source>
</evidence>
<dbReference type="InterPro" id="IPR050188">
    <property type="entry name" value="RluA_PseudoU_synthase"/>
</dbReference>
<proteinExistence type="inferred from homology"/>